<dbReference type="InterPro" id="IPR014795">
    <property type="entry name" value="TacA_1-like"/>
</dbReference>
<reference evidence="3 4" key="1">
    <citation type="submission" date="2019-01" db="EMBL/GenBank/DDBJ databases">
        <title>Complete genome sequence of Bifidobacterium gallinarum CACC 514.</title>
        <authorList>
            <person name="Jung M."/>
        </authorList>
    </citation>
    <scope>NUCLEOTIDE SEQUENCE [LARGE SCALE GENOMIC DNA]</scope>
    <source>
        <strain evidence="3 4">CACC 514</strain>
    </source>
</reference>
<dbReference type="PANTHER" id="PTHR35401">
    <property type="entry name" value="COPG FAMILY HELIX-TURN-HELIX PROTEIN-RELATED-RELATED"/>
    <property type="match status" value="1"/>
</dbReference>
<proteinExistence type="inferred from homology"/>
<dbReference type="Proteomes" id="UP000293589">
    <property type="component" value="Chromosome"/>
</dbReference>
<organism evidence="3 4">
    <name type="scientific">Bifidobacterium pullorum subsp. gallinarum</name>
    <dbReference type="NCBI Taxonomy" id="78344"/>
    <lineage>
        <taxon>Bacteria</taxon>
        <taxon>Bacillati</taxon>
        <taxon>Actinomycetota</taxon>
        <taxon>Actinomycetes</taxon>
        <taxon>Bifidobacteriales</taxon>
        <taxon>Bifidobacteriaceae</taxon>
        <taxon>Bifidobacterium</taxon>
    </lineage>
</organism>
<keyword evidence="1" id="KW-1277">Toxin-antitoxin system</keyword>
<dbReference type="SUPFAM" id="SSF47598">
    <property type="entry name" value="Ribbon-helix-helix"/>
    <property type="match status" value="1"/>
</dbReference>
<dbReference type="GO" id="GO:0006355">
    <property type="term" value="P:regulation of DNA-templated transcription"/>
    <property type="evidence" value="ECO:0007669"/>
    <property type="project" value="InterPro"/>
</dbReference>
<dbReference type="Pfam" id="PF08681">
    <property type="entry name" value="TacA1"/>
    <property type="match status" value="1"/>
</dbReference>
<evidence type="ECO:0000313" key="4">
    <source>
        <dbReference type="Proteomes" id="UP000293589"/>
    </source>
</evidence>
<dbReference type="AlphaFoldDB" id="A0A4P6DUM5"/>
<name>A0A4P6DUM5_9BIFI</name>
<accession>A0A4P6DUM5</accession>
<sequence length="89" mass="10185">MTASSTKTSRFEMRLTPEQRATMEQAAAARGINLTHWAIDNLMDAANRDIREAHTIYLSDEAYDEFVKALDDPMPQQIIDLLNEKDDWA</sequence>
<evidence type="ECO:0000256" key="2">
    <source>
        <dbReference type="ARBA" id="ARBA00049988"/>
    </source>
</evidence>
<dbReference type="RefSeq" id="WP_129238205.1">
    <property type="nucleotide sequence ID" value="NZ_CP035464.1"/>
</dbReference>
<protein>
    <submittedName>
        <fullName evidence="3">DUF1778 domain-containing protein</fullName>
    </submittedName>
</protein>
<comment type="similarity">
    <text evidence="2">Belongs to the TacA antitoxin family.</text>
</comment>
<evidence type="ECO:0000256" key="1">
    <source>
        <dbReference type="ARBA" id="ARBA00022649"/>
    </source>
</evidence>
<dbReference type="Gene3D" id="1.20.5.780">
    <property type="entry name" value="Single helix bin"/>
    <property type="match status" value="1"/>
</dbReference>
<gene>
    <name evidence="3" type="ORF">ESN35_10270</name>
</gene>
<dbReference type="InterPro" id="IPR010985">
    <property type="entry name" value="Ribbon_hlx_hlx"/>
</dbReference>
<dbReference type="KEGG" id="bgx:ESN35_10270"/>
<dbReference type="EMBL" id="CP035464">
    <property type="protein sequence ID" value="QAY33733.1"/>
    <property type="molecule type" value="Genomic_DNA"/>
</dbReference>
<evidence type="ECO:0000313" key="3">
    <source>
        <dbReference type="EMBL" id="QAY33733.1"/>
    </source>
</evidence>